<dbReference type="KEGG" id="qlo:115972451"/>
<dbReference type="PANTHER" id="PTHR33879">
    <property type="entry name" value="17.6 KDA CLASS II HEAT SHOCK PROTEIN-RELATED"/>
    <property type="match status" value="1"/>
</dbReference>
<dbReference type="OMA" id="HEAPNCF"/>
<dbReference type="InParanoid" id="A0A7N2N2V0"/>
<dbReference type="AlphaFoldDB" id="A0A7N2N2V0"/>
<evidence type="ECO:0000256" key="1">
    <source>
        <dbReference type="SAM" id="MobiDB-lite"/>
    </source>
</evidence>
<accession>A0A7N2N2V0</accession>
<gene>
    <name evidence="2" type="primary">LOC115972451</name>
</gene>
<reference evidence="2" key="2">
    <citation type="submission" date="2021-01" db="UniProtKB">
        <authorList>
            <consortium name="EnsemblPlants"/>
        </authorList>
    </citation>
    <scope>IDENTIFICATION</scope>
</reference>
<dbReference type="RefSeq" id="XP_030948602.1">
    <property type="nucleotide sequence ID" value="XM_031092742.1"/>
</dbReference>
<reference evidence="2 3" key="1">
    <citation type="journal article" date="2016" name="G3 (Bethesda)">
        <title>First Draft Assembly and Annotation of the Genome of a California Endemic Oak Quercus lobata Nee (Fagaceae).</title>
        <authorList>
            <person name="Sork V.L."/>
            <person name="Fitz-Gibbon S.T."/>
            <person name="Puiu D."/>
            <person name="Crepeau M."/>
            <person name="Gugger P.F."/>
            <person name="Sherman R."/>
            <person name="Stevens K."/>
            <person name="Langley C.H."/>
            <person name="Pellegrini M."/>
            <person name="Salzberg S.L."/>
        </authorList>
    </citation>
    <scope>NUCLEOTIDE SEQUENCE [LARGE SCALE GENOMIC DNA]</scope>
    <source>
        <strain evidence="2 3">cv. SW786</strain>
    </source>
</reference>
<evidence type="ECO:0008006" key="4">
    <source>
        <dbReference type="Google" id="ProtNLM"/>
    </source>
</evidence>
<organism evidence="2 3">
    <name type="scientific">Quercus lobata</name>
    <name type="common">Valley oak</name>
    <dbReference type="NCBI Taxonomy" id="97700"/>
    <lineage>
        <taxon>Eukaryota</taxon>
        <taxon>Viridiplantae</taxon>
        <taxon>Streptophyta</taxon>
        <taxon>Embryophyta</taxon>
        <taxon>Tracheophyta</taxon>
        <taxon>Spermatophyta</taxon>
        <taxon>Magnoliopsida</taxon>
        <taxon>eudicotyledons</taxon>
        <taxon>Gunneridae</taxon>
        <taxon>Pentapetalae</taxon>
        <taxon>rosids</taxon>
        <taxon>fabids</taxon>
        <taxon>Fagales</taxon>
        <taxon>Fagaceae</taxon>
        <taxon>Quercus</taxon>
    </lineage>
</organism>
<feature type="region of interest" description="Disordered" evidence="1">
    <location>
        <begin position="135"/>
        <end position="167"/>
    </location>
</feature>
<dbReference type="Proteomes" id="UP000594261">
    <property type="component" value="Chromosome 12"/>
</dbReference>
<name>A0A7N2N2V0_QUELO</name>
<sequence>MMKVHPAPKKRNMKTNQCGVAPKKLRRLPHVFARVLELPIRSTVDVSVQETSDSLRFIVSTTTNNNKDKSNMSQVRAHTIKILPGMTKVVIKGIGGGDDEDDELDVWRFRLPSYTRPEMTSARFSGGKLVVTVPKGMDTVNNSDGDGDDDNNNGESKIKEKGWGGGSGRLILIQ</sequence>
<dbReference type="GeneID" id="115972451"/>
<dbReference type="CDD" id="cd06464">
    <property type="entry name" value="ACD_sHsps-like"/>
    <property type="match status" value="1"/>
</dbReference>
<proteinExistence type="predicted"/>
<dbReference type="EnsemblPlants" id="QL12p021120:mrna">
    <property type="protein sequence ID" value="QL12p021120:mrna:CDS:2"/>
    <property type="gene ID" value="QL12p021120"/>
</dbReference>
<dbReference type="EMBL" id="LRBV02000012">
    <property type="status" value="NOT_ANNOTATED_CDS"/>
    <property type="molecule type" value="Genomic_DNA"/>
</dbReference>
<evidence type="ECO:0000313" key="2">
    <source>
        <dbReference type="EnsemblPlants" id="QL12p021120:mrna:CDS:2"/>
    </source>
</evidence>
<protein>
    <recommendedName>
        <fullName evidence="4">SHSP domain-containing protein</fullName>
    </recommendedName>
</protein>
<dbReference type="OrthoDB" id="1922291at2759"/>
<dbReference type="PANTHER" id="PTHR33879:SF3">
    <property type="entry name" value="17.6 KDA CLASS II HEAT SHOCK PROTEIN-RELATED"/>
    <property type="match status" value="1"/>
</dbReference>
<evidence type="ECO:0000313" key="3">
    <source>
        <dbReference type="Proteomes" id="UP000594261"/>
    </source>
</evidence>
<keyword evidence="3" id="KW-1185">Reference proteome</keyword>
<dbReference type="Gramene" id="QL12p021120:mrna">
    <property type="protein sequence ID" value="QL12p021120:mrna:CDS:2"/>
    <property type="gene ID" value="QL12p021120"/>
</dbReference>